<evidence type="ECO:0000313" key="3">
    <source>
        <dbReference type="Proteomes" id="UP000278792"/>
    </source>
</evidence>
<evidence type="ECO:0000313" key="2">
    <source>
        <dbReference type="EMBL" id="ROV62293.1"/>
    </source>
</evidence>
<dbReference type="Proteomes" id="UP000278792">
    <property type="component" value="Unassembled WGS sequence"/>
</dbReference>
<comment type="caution">
    <text evidence="2">The sequence shown here is derived from an EMBL/GenBank/DDBJ whole genome shotgun (WGS) entry which is preliminary data.</text>
</comment>
<feature type="signal peptide" evidence="1">
    <location>
        <begin position="1"/>
        <end position="19"/>
    </location>
</feature>
<proteinExistence type="predicted"/>
<evidence type="ECO:0000256" key="1">
    <source>
        <dbReference type="SAM" id="SignalP"/>
    </source>
</evidence>
<name>A0A3N3E6D9_9VIBR</name>
<dbReference type="AlphaFoldDB" id="A0A3N3E6D9"/>
<dbReference type="PROSITE" id="PS51257">
    <property type="entry name" value="PROKAR_LIPOPROTEIN"/>
    <property type="match status" value="1"/>
</dbReference>
<organism evidence="2 3">
    <name type="scientific">Vibrio ponticus</name>
    <dbReference type="NCBI Taxonomy" id="265668"/>
    <lineage>
        <taxon>Bacteria</taxon>
        <taxon>Pseudomonadati</taxon>
        <taxon>Pseudomonadota</taxon>
        <taxon>Gammaproteobacteria</taxon>
        <taxon>Vibrionales</taxon>
        <taxon>Vibrionaceae</taxon>
        <taxon>Vibrio</taxon>
    </lineage>
</organism>
<gene>
    <name evidence="2" type="ORF">EGH82_00995</name>
</gene>
<dbReference type="RefSeq" id="WP_123780030.1">
    <property type="nucleotide sequence ID" value="NZ_RKIK01000002.1"/>
</dbReference>
<sequence>MRFNNKLVLTSFIVVPLLAGCVTPGEDDPNAATKQGAVGGALLGLTMGALTGEPDLAVKGAVAGGVAGGVAGASQDLQSNRDNIRHDSRNDAIATIGSGATQASTQQHWQQLENFVGEWNVNIQSHVVTTEHQQISAQGQLASLSKADVSISNQQGLALNASFSYEPNSGYQMKVENQAKNVAVNFVGDADQSSNKVSFYPSNVTDVIYADIPSQDVRLELSFVGDQVWLIDSYAHIDGQEQKLQTFRFTRIS</sequence>
<reference evidence="2 3" key="1">
    <citation type="submission" date="2018-11" db="EMBL/GenBank/DDBJ databases">
        <title>Vibrio ponticus strain CAIM 1751 pathogenic for the snapper Lutjanus guttatus.</title>
        <authorList>
            <person name="Soto-Rodriguez S."/>
            <person name="Lozano-Olvera R."/>
            <person name="Gomez-Gil B."/>
        </authorList>
    </citation>
    <scope>NUCLEOTIDE SEQUENCE [LARGE SCALE GENOMIC DNA]</scope>
    <source>
        <strain evidence="2 3">CAIM 1751</strain>
    </source>
</reference>
<evidence type="ECO:0008006" key="4">
    <source>
        <dbReference type="Google" id="ProtNLM"/>
    </source>
</evidence>
<accession>A0A3N3E6D9</accession>
<feature type="chain" id="PRO_5018279968" description="Glycine zipper domain-containing protein" evidence="1">
    <location>
        <begin position="20"/>
        <end position="253"/>
    </location>
</feature>
<keyword evidence="1" id="KW-0732">Signal</keyword>
<protein>
    <recommendedName>
        <fullName evidence="4">Glycine zipper domain-containing protein</fullName>
    </recommendedName>
</protein>
<dbReference type="EMBL" id="RKIK01000002">
    <property type="protein sequence ID" value="ROV62293.1"/>
    <property type="molecule type" value="Genomic_DNA"/>
</dbReference>